<dbReference type="SUPFAM" id="SSF47384">
    <property type="entry name" value="Homodimeric domain of signal transducing histidine kinase"/>
    <property type="match status" value="1"/>
</dbReference>
<dbReference type="AlphaFoldDB" id="A0A173VMN4"/>
<evidence type="ECO:0000259" key="9">
    <source>
        <dbReference type="PROSITE" id="PS50109"/>
    </source>
</evidence>
<evidence type="ECO:0000256" key="8">
    <source>
        <dbReference type="SAM" id="Phobius"/>
    </source>
</evidence>
<dbReference type="Gene3D" id="3.30.565.10">
    <property type="entry name" value="Histidine kinase-like ATPase, C-terminal domain"/>
    <property type="match status" value="1"/>
</dbReference>
<dbReference type="PANTHER" id="PTHR45436">
    <property type="entry name" value="SENSOR HISTIDINE KINASE YKOH"/>
    <property type="match status" value="1"/>
</dbReference>
<feature type="transmembrane region" description="Helical" evidence="8">
    <location>
        <begin position="12"/>
        <end position="31"/>
    </location>
</feature>
<dbReference type="SUPFAM" id="SSF55874">
    <property type="entry name" value="ATPase domain of HSP90 chaperone/DNA topoisomerase II/histidine kinase"/>
    <property type="match status" value="1"/>
</dbReference>
<dbReference type="EMBL" id="JAJCNI010000008">
    <property type="protein sequence ID" value="MCB6517843.1"/>
    <property type="molecule type" value="Genomic_DNA"/>
</dbReference>
<feature type="transmembrane region" description="Helical" evidence="8">
    <location>
        <begin position="136"/>
        <end position="155"/>
    </location>
</feature>
<evidence type="ECO:0000256" key="5">
    <source>
        <dbReference type="ARBA" id="ARBA00022692"/>
    </source>
</evidence>
<evidence type="ECO:0000256" key="3">
    <source>
        <dbReference type="ARBA" id="ARBA00022553"/>
    </source>
</evidence>
<dbReference type="InterPro" id="IPR003661">
    <property type="entry name" value="HisK_dim/P_dom"/>
</dbReference>
<reference evidence="10 13" key="1">
    <citation type="submission" date="2015-09" db="EMBL/GenBank/DDBJ databases">
        <authorList>
            <consortium name="Pathogen Informatics"/>
        </authorList>
    </citation>
    <scope>NUCLEOTIDE SEQUENCE [LARGE SCALE GENOMIC DNA]</scope>
    <source>
        <strain evidence="10 13">2789STDY5608872</strain>
    </source>
</reference>
<dbReference type="RefSeq" id="WP_022192041.1">
    <property type="nucleotide sequence ID" value="NZ_CAXVLJ010000007.1"/>
</dbReference>
<dbReference type="InterPro" id="IPR005467">
    <property type="entry name" value="His_kinase_dom"/>
</dbReference>
<organism evidence="10 13">
    <name type="scientific">Parabacteroides distasonis</name>
    <dbReference type="NCBI Taxonomy" id="823"/>
    <lineage>
        <taxon>Bacteria</taxon>
        <taxon>Pseudomonadati</taxon>
        <taxon>Bacteroidota</taxon>
        <taxon>Bacteroidia</taxon>
        <taxon>Bacteroidales</taxon>
        <taxon>Tannerellaceae</taxon>
        <taxon>Parabacteroides</taxon>
    </lineage>
</organism>
<dbReference type="InterPro" id="IPR036097">
    <property type="entry name" value="HisK_dim/P_sf"/>
</dbReference>
<accession>A0A173VMN4</accession>
<proteinExistence type="predicted"/>
<dbReference type="EC" id="2.7.13.3" evidence="2"/>
<dbReference type="Proteomes" id="UP000095591">
    <property type="component" value="Unassembled WGS sequence"/>
</dbReference>
<dbReference type="Pfam" id="PF00512">
    <property type="entry name" value="HisKA"/>
    <property type="match status" value="1"/>
</dbReference>
<keyword evidence="7 8" id="KW-1133">Transmembrane helix</keyword>
<dbReference type="InterPro" id="IPR036890">
    <property type="entry name" value="HATPase_C_sf"/>
</dbReference>
<dbReference type="Proteomes" id="UP000501982">
    <property type="component" value="Chromosome"/>
</dbReference>
<feature type="domain" description="Histidine kinase" evidence="9">
    <location>
        <begin position="221"/>
        <end position="423"/>
    </location>
</feature>
<keyword evidence="8" id="KW-0472">Membrane</keyword>
<dbReference type="InterPro" id="IPR050428">
    <property type="entry name" value="TCS_sensor_his_kinase"/>
</dbReference>
<dbReference type="GO" id="GO:0000155">
    <property type="term" value="F:phosphorelay sensor kinase activity"/>
    <property type="evidence" value="ECO:0007669"/>
    <property type="project" value="InterPro"/>
</dbReference>
<evidence type="ECO:0000313" key="10">
    <source>
        <dbReference type="EMBL" id="CUN28592.1"/>
    </source>
</evidence>
<evidence type="ECO:0000313" key="13">
    <source>
        <dbReference type="Proteomes" id="UP000095591"/>
    </source>
</evidence>
<dbReference type="PANTHER" id="PTHR45436:SF5">
    <property type="entry name" value="SENSOR HISTIDINE KINASE TRCS"/>
    <property type="match status" value="1"/>
</dbReference>
<reference evidence="11" key="3">
    <citation type="submission" date="2021-10" db="EMBL/GenBank/DDBJ databases">
        <title>Collection of gut derived symbiotic bacterial strains cultured from healthy donors.</title>
        <authorList>
            <person name="Lin H."/>
            <person name="Littmann E."/>
            <person name="Kohout C."/>
            <person name="Pamer E.G."/>
        </authorList>
    </citation>
    <scope>NUCLEOTIDE SEQUENCE</scope>
    <source>
        <strain evidence="11">DFI.2.94</strain>
    </source>
</reference>
<name>A0A173VMN4_PARDI</name>
<keyword evidence="3" id="KW-0597">Phosphoprotein</keyword>
<gene>
    <name evidence="10" type="primary">arlS_2</name>
    <name evidence="10" type="ORF">ERS852429_03272</name>
    <name evidence="12" type="ORF">HHO38_22800</name>
    <name evidence="11" type="ORF">LI194_08555</name>
</gene>
<evidence type="ECO:0000313" key="11">
    <source>
        <dbReference type="EMBL" id="MCB6517843.1"/>
    </source>
</evidence>
<evidence type="ECO:0000256" key="4">
    <source>
        <dbReference type="ARBA" id="ARBA00022679"/>
    </source>
</evidence>
<evidence type="ECO:0000313" key="14">
    <source>
        <dbReference type="Proteomes" id="UP000501982"/>
    </source>
</evidence>
<comment type="catalytic activity">
    <reaction evidence="1">
        <text>ATP + protein L-histidine = ADP + protein N-phospho-L-histidine.</text>
        <dbReference type="EC" id="2.7.13.3"/>
    </reaction>
</comment>
<dbReference type="GO" id="GO:0005886">
    <property type="term" value="C:plasma membrane"/>
    <property type="evidence" value="ECO:0007669"/>
    <property type="project" value="TreeGrafter"/>
</dbReference>
<evidence type="ECO:0000256" key="2">
    <source>
        <dbReference type="ARBA" id="ARBA00012438"/>
    </source>
</evidence>
<keyword evidence="5 8" id="KW-0812">Transmembrane</keyword>
<evidence type="ECO:0000256" key="6">
    <source>
        <dbReference type="ARBA" id="ARBA00022777"/>
    </source>
</evidence>
<dbReference type="EMBL" id="CP051672">
    <property type="protein sequence ID" value="QJE30939.1"/>
    <property type="molecule type" value="Genomic_DNA"/>
</dbReference>
<keyword evidence="4 10" id="KW-0808">Transferase</keyword>
<evidence type="ECO:0000256" key="7">
    <source>
        <dbReference type="ARBA" id="ARBA00022989"/>
    </source>
</evidence>
<dbReference type="SMART" id="SM00387">
    <property type="entry name" value="HATPase_c"/>
    <property type="match status" value="1"/>
</dbReference>
<dbReference type="Proteomes" id="UP001198806">
    <property type="component" value="Unassembled WGS sequence"/>
</dbReference>
<sequence>MKLIHYTLRNLFVPILVIFAAWGCVFCLMILHEVEDETNDSLENYKEIIIRSALADSTLLKDHVDIMTRYYIREVPESEAKLDKDEFYDTTVYIEIEQEYEPVRALRTYFMTKDRKFYELTLELSTLEQEDMIETIIWSMAVLYIALISCILFVIHRGFKKSFKPLYKLLSWLKSFQVGKYNPPLNNPTPIEEFKILNETVQESVNQSDKLYNKQRHFVENAAHELQTPLAVCMNKLELLSEHPDCTEDQLKEIAGLHQALNGIIRLNKSLLLLSRIDNKQFPETRDICLNHLIHKILEGINDIYERKALHLRVSEKESLVCTMNESLATTLITNLIKNAYVHNYEKGDIGITISRRMLTIANTGIDKTLDKELLFARFASQSKQQESTGLGLAIVKSIVDLYSIRIDYQYANGMHTFTLLFY</sequence>
<keyword evidence="6 10" id="KW-0418">Kinase</keyword>
<dbReference type="Gene3D" id="1.10.287.130">
    <property type="match status" value="1"/>
</dbReference>
<dbReference type="PROSITE" id="PS50109">
    <property type="entry name" value="HIS_KIN"/>
    <property type="match status" value="1"/>
</dbReference>
<dbReference type="InterPro" id="IPR003594">
    <property type="entry name" value="HATPase_dom"/>
</dbReference>
<dbReference type="SMART" id="SM00388">
    <property type="entry name" value="HisKA"/>
    <property type="match status" value="1"/>
</dbReference>
<dbReference type="CDD" id="cd00082">
    <property type="entry name" value="HisKA"/>
    <property type="match status" value="1"/>
</dbReference>
<reference evidence="12 14" key="2">
    <citation type="submission" date="2020-04" db="EMBL/GenBank/DDBJ databases">
        <title>Complete Genomes and Methylome analysis of CBBP consortium that reverse antibiotic-induced susceptibility to vancomycin-resistant Enterococcus faecium infection.</title>
        <authorList>
            <person name="Fomenkov A."/>
            <person name="Zhang Z."/>
            <person name="Pamer E."/>
            <person name="Roberts R.J."/>
        </authorList>
    </citation>
    <scope>NUCLEOTIDE SEQUENCE [LARGE SCALE GENOMIC DNA]</scope>
    <source>
        <strain evidence="14">CBBP</strain>
        <strain evidence="12">CBBP-1</strain>
    </source>
</reference>
<evidence type="ECO:0000313" key="12">
    <source>
        <dbReference type="EMBL" id="QJE30939.1"/>
    </source>
</evidence>
<dbReference type="EMBL" id="CYXP01000008">
    <property type="protein sequence ID" value="CUN28592.1"/>
    <property type="molecule type" value="Genomic_DNA"/>
</dbReference>
<dbReference type="Pfam" id="PF02518">
    <property type="entry name" value="HATPase_c"/>
    <property type="match status" value="1"/>
</dbReference>
<evidence type="ECO:0000256" key="1">
    <source>
        <dbReference type="ARBA" id="ARBA00000085"/>
    </source>
</evidence>
<protein>
    <recommendedName>
        <fullName evidence="2">histidine kinase</fullName>
        <ecNumber evidence="2">2.7.13.3</ecNumber>
    </recommendedName>
</protein>